<dbReference type="Proteomes" id="UP001152797">
    <property type="component" value="Unassembled WGS sequence"/>
</dbReference>
<organism evidence="1">
    <name type="scientific">Cladocopium goreaui</name>
    <dbReference type="NCBI Taxonomy" id="2562237"/>
    <lineage>
        <taxon>Eukaryota</taxon>
        <taxon>Sar</taxon>
        <taxon>Alveolata</taxon>
        <taxon>Dinophyceae</taxon>
        <taxon>Suessiales</taxon>
        <taxon>Symbiodiniaceae</taxon>
        <taxon>Cladocopium</taxon>
    </lineage>
</organism>
<proteinExistence type="predicted"/>
<dbReference type="EMBL" id="CAMXCT020006700">
    <property type="protein sequence ID" value="CAL1171923.1"/>
    <property type="molecule type" value="Genomic_DNA"/>
</dbReference>
<evidence type="ECO:0000313" key="3">
    <source>
        <dbReference type="Proteomes" id="UP001152797"/>
    </source>
</evidence>
<evidence type="ECO:0000313" key="1">
    <source>
        <dbReference type="EMBL" id="CAI4018548.1"/>
    </source>
</evidence>
<comment type="caution">
    <text evidence="1">The sequence shown here is derived from an EMBL/GenBank/DDBJ whole genome shotgun (WGS) entry which is preliminary data.</text>
</comment>
<dbReference type="AlphaFoldDB" id="A0A9P1M464"/>
<dbReference type="OrthoDB" id="431012at2759"/>
<dbReference type="EMBL" id="CAMXCT010006700">
    <property type="protein sequence ID" value="CAI4018548.1"/>
    <property type="molecule type" value="Genomic_DNA"/>
</dbReference>
<accession>A0A9P1M464</accession>
<name>A0A9P1M464_9DINO</name>
<keyword evidence="3" id="KW-1185">Reference proteome</keyword>
<reference evidence="2" key="2">
    <citation type="submission" date="2024-04" db="EMBL/GenBank/DDBJ databases">
        <authorList>
            <person name="Chen Y."/>
            <person name="Shah S."/>
            <person name="Dougan E. K."/>
            <person name="Thang M."/>
            <person name="Chan C."/>
        </authorList>
    </citation>
    <scope>NUCLEOTIDE SEQUENCE [LARGE SCALE GENOMIC DNA]</scope>
</reference>
<protein>
    <submittedName>
        <fullName evidence="1">Uncharacterized protein</fullName>
    </submittedName>
</protein>
<reference evidence="1" key="1">
    <citation type="submission" date="2022-10" db="EMBL/GenBank/DDBJ databases">
        <authorList>
            <person name="Chen Y."/>
            <person name="Dougan E. K."/>
            <person name="Chan C."/>
            <person name="Rhodes N."/>
            <person name="Thang M."/>
        </authorList>
    </citation>
    <scope>NUCLEOTIDE SEQUENCE</scope>
</reference>
<evidence type="ECO:0000313" key="2">
    <source>
        <dbReference type="EMBL" id="CAL1171923.1"/>
    </source>
</evidence>
<sequence>MCSLACVFLTDTKSGLGQHIEDPEQPDECYCKALYGSLPAETYLSEVDATSVDQKQLAFQRADSKAMRQVLLTKYAHTTRLEWERQKAEGIEEAYRRWQENDGRAPWGCACFHKWKENVDQALQQNQSLHVYFEGRVGAGKVAWDQLVEEVRKAAVEHRGLGNSQTEVAYLDKLQLPYVEHDVMDFRSFIQDPVTILEETVISI</sequence>
<gene>
    <name evidence="1" type="ORF">C1SCF055_LOCUS43100</name>
</gene>
<dbReference type="EMBL" id="CAMXCT030006700">
    <property type="protein sequence ID" value="CAL4805860.1"/>
    <property type="molecule type" value="Genomic_DNA"/>
</dbReference>